<accession>A0A9P6LBQ4</accession>
<proteinExistence type="predicted"/>
<feature type="compositionally biased region" description="Basic and acidic residues" evidence="1">
    <location>
        <begin position="69"/>
        <end position="79"/>
    </location>
</feature>
<comment type="caution">
    <text evidence="3">The sequence shown here is derived from an EMBL/GenBank/DDBJ whole genome shotgun (WGS) entry which is preliminary data.</text>
</comment>
<gene>
    <name evidence="3" type="ORF">BJ322DRAFT_1026313</name>
</gene>
<reference evidence="3" key="2">
    <citation type="submission" date="2020-11" db="EMBL/GenBank/DDBJ databases">
        <authorList>
            <consortium name="DOE Joint Genome Institute"/>
            <person name="Kuo A."/>
            <person name="Miyauchi S."/>
            <person name="Kiss E."/>
            <person name="Drula E."/>
            <person name="Kohler A."/>
            <person name="Sanchez-Garcia M."/>
            <person name="Andreopoulos B."/>
            <person name="Barry K.W."/>
            <person name="Bonito G."/>
            <person name="Buee M."/>
            <person name="Carver A."/>
            <person name="Chen C."/>
            <person name="Cichocki N."/>
            <person name="Clum A."/>
            <person name="Culley D."/>
            <person name="Crous P.W."/>
            <person name="Fauchery L."/>
            <person name="Girlanda M."/>
            <person name="Hayes R."/>
            <person name="Keri Z."/>
            <person name="Labutti K."/>
            <person name="Lipzen A."/>
            <person name="Lombard V."/>
            <person name="Magnuson J."/>
            <person name="Maillard F."/>
            <person name="Morin E."/>
            <person name="Murat C."/>
            <person name="Nolan M."/>
            <person name="Ohm R."/>
            <person name="Pangilinan J."/>
            <person name="Pereira M."/>
            <person name="Perotto S."/>
            <person name="Peter M."/>
            <person name="Riley R."/>
            <person name="Sitrit Y."/>
            <person name="Stielow B."/>
            <person name="Szollosi G."/>
            <person name="Zifcakova L."/>
            <person name="Stursova M."/>
            <person name="Spatafora J.W."/>
            <person name="Tedersoo L."/>
            <person name="Vaario L.-M."/>
            <person name="Yamada A."/>
            <person name="Yan M."/>
            <person name="Wang P."/>
            <person name="Xu J."/>
            <person name="Bruns T."/>
            <person name="Baldrian P."/>
            <person name="Vilgalys R."/>
            <person name="Henrissat B."/>
            <person name="Grigoriev I.V."/>
            <person name="Hibbett D."/>
            <person name="Nagy L.G."/>
            <person name="Martin F.M."/>
        </authorList>
    </citation>
    <scope>NUCLEOTIDE SEQUENCE</scope>
    <source>
        <strain evidence="3">UH-Tt-Lm1</strain>
    </source>
</reference>
<protein>
    <recommendedName>
        <fullName evidence="5">Secreted protein</fullName>
    </recommendedName>
</protein>
<feature type="region of interest" description="Disordered" evidence="1">
    <location>
        <begin position="57"/>
        <end position="79"/>
    </location>
</feature>
<organism evidence="3 4">
    <name type="scientific">Thelephora terrestris</name>
    <dbReference type="NCBI Taxonomy" id="56493"/>
    <lineage>
        <taxon>Eukaryota</taxon>
        <taxon>Fungi</taxon>
        <taxon>Dikarya</taxon>
        <taxon>Basidiomycota</taxon>
        <taxon>Agaricomycotina</taxon>
        <taxon>Agaricomycetes</taxon>
        <taxon>Thelephorales</taxon>
        <taxon>Thelephoraceae</taxon>
        <taxon>Thelephora</taxon>
    </lineage>
</organism>
<evidence type="ECO:0000256" key="2">
    <source>
        <dbReference type="SAM" id="SignalP"/>
    </source>
</evidence>
<keyword evidence="2" id="KW-0732">Signal</keyword>
<evidence type="ECO:0008006" key="5">
    <source>
        <dbReference type="Google" id="ProtNLM"/>
    </source>
</evidence>
<evidence type="ECO:0000313" key="4">
    <source>
        <dbReference type="Proteomes" id="UP000736335"/>
    </source>
</evidence>
<feature type="signal peptide" evidence="2">
    <location>
        <begin position="1"/>
        <end position="19"/>
    </location>
</feature>
<reference evidence="3" key="1">
    <citation type="journal article" date="2020" name="Nat. Commun.">
        <title>Large-scale genome sequencing of mycorrhizal fungi provides insights into the early evolution of symbiotic traits.</title>
        <authorList>
            <person name="Miyauchi S."/>
            <person name="Kiss E."/>
            <person name="Kuo A."/>
            <person name="Drula E."/>
            <person name="Kohler A."/>
            <person name="Sanchez-Garcia M."/>
            <person name="Morin E."/>
            <person name="Andreopoulos B."/>
            <person name="Barry K.W."/>
            <person name="Bonito G."/>
            <person name="Buee M."/>
            <person name="Carver A."/>
            <person name="Chen C."/>
            <person name="Cichocki N."/>
            <person name="Clum A."/>
            <person name="Culley D."/>
            <person name="Crous P.W."/>
            <person name="Fauchery L."/>
            <person name="Girlanda M."/>
            <person name="Hayes R.D."/>
            <person name="Keri Z."/>
            <person name="LaButti K."/>
            <person name="Lipzen A."/>
            <person name="Lombard V."/>
            <person name="Magnuson J."/>
            <person name="Maillard F."/>
            <person name="Murat C."/>
            <person name="Nolan M."/>
            <person name="Ohm R.A."/>
            <person name="Pangilinan J."/>
            <person name="Pereira M.F."/>
            <person name="Perotto S."/>
            <person name="Peter M."/>
            <person name="Pfister S."/>
            <person name="Riley R."/>
            <person name="Sitrit Y."/>
            <person name="Stielow J.B."/>
            <person name="Szollosi G."/>
            <person name="Zifcakova L."/>
            <person name="Stursova M."/>
            <person name="Spatafora J.W."/>
            <person name="Tedersoo L."/>
            <person name="Vaario L.M."/>
            <person name="Yamada A."/>
            <person name="Yan M."/>
            <person name="Wang P."/>
            <person name="Xu J."/>
            <person name="Bruns T."/>
            <person name="Baldrian P."/>
            <person name="Vilgalys R."/>
            <person name="Dunand C."/>
            <person name="Henrissat B."/>
            <person name="Grigoriev I.V."/>
            <person name="Hibbett D."/>
            <person name="Nagy L.G."/>
            <person name="Martin F.M."/>
        </authorList>
    </citation>
    <scope>NUCLEOTIDE SEQUENCE</scope>
    <source>
        <strain evidence="3">UH-Tt-Lm1</strain>
    </source>
</reference>
<name>A0A9P6LBQ4_9AGAM</name>
<feature type="chain" id="PRO_5040227142" description="Secreted protein" evidence="2">
    <location>
        <begin position="20"/>
        <end position="79"/>
    </location>
</feature>
<evidence type="ECO:0000313" key="3">
    <source>
        <dbReference type="EMBL" id="KAF9791942.1"/>
    </source>
</evidence>
<sequence length="79" mass="8766">MGGHVKGCLVLLAVRVGFLDQPHAPPDWCSLSTLWVSHRTRTSSVFRPGHISRLRSPACKRSSSAGGLKELRWDPSQRM</sequence>
<keyword evidence="4" id="KW-1185">Reference proteome</keyword>
<dbReference type="Proteomes" id="UP000736335">
    <property type="component" value="Unassembled WGS sequence"/>
</dbReference>
<dbReference type="AlphaFoldDB" id="A0A9P6LBQ4"/>
<evidence type="ECO:0000256" key="1">
    <source>
        <dbReference type="SAM" id="MobiDB-lite"/>
    </source>
</evidence>
<dbReference type="EMBL" id="WIUZ02000001">
    <property type="protein sequence ID" value="KAF9791942.1"/>
    <property type="molecule type" value="Genomic_DNA"/>
</dbReference>